<keyword evidence="1" id="KW-1133">Transmembrane helix</keyword>
<feature type="transmembrane region" description="Helical" evidence="1">
    <location>
        <begin position="89"/>
        <end position="112"/>
    </location>
</feature>
<dbReference type="AlphaFoldDB" id="A0AA96DZE3"/>
<feature type="transmembrane region" description="Helical" evidence="1">
    <location>
        <begin position="6"/>
        <end position="24"/>
    </location>
</feature>
<dbReference type="EMBL" id="CP134843">
    <property type="protein sequence ID" value="WNL37357.1"/>
    <property type="molecule type" value="Genomic_DNA"/>
</dbReference>
<feature type="transmembrane region" description="Helical" evidence="1">
    <location>
        <begin position="36"/>
        <end position="57"/>
    </location>
</feature>
<protein>
    <submittedName>
        <fullName evidence="3">Uncharacterized protein</fullName>
    </submittedName>
</protein>
<feature type="transmembrane region" description="Helical" evidence="1">
    <location>
        <begin position="63"/>
        <end position="82"/>
    </location>
</feature>
<evidence type="ECO:0000313" key="3">
    <source>
        <dbReference type="EMBL" id="WNL37357.1"/>
    </source>
</evidence>
<gene>
    <name evidence="2" type="ORF">RMQ66_02910</name>
    <name evidence="3" type="ORF">RMQ66_11155</name>
</gene>
<evidence type="ECO:0000313" key="2">
    <source>
        <dbReference type="EMBL" id="WNL36754.1"/>
    </source>
</evidence>
<dbReference type="EMBL" id="CP134842">
    <property type="protein sequence ID" value="WNL36754.1"/>
    <property type="molecule type" value="Genomic_DNA"/>
</dbReference>
<evidence type="ECO:0000256" key="1">
    <source>
        <dbReference type="SAM" id="Phobius"/>
    </source>
</evidence>
<proteinExistence type="predicted"/>
<sequence length="122" mass="14113">MQITIIFIGILFIVGLVYFGMKLNNYSDEKYDYRPINIFNAGIMMTPFILIICGYYFFKHNEINLYLAIIFSLILIVGNFIYIKTKTDLNVALGAIFILVFAGLLLLLLLFGSSRNNDEYYH</sequence>
<accession>A0AA96DZE3</accession>
<keyword evidence="3" id="KW-0614">Plasmid</keyword>
<organism evidence="3">
    <name type="scientific">Arcobacter sp. AZ-2023</name>
    <dbReference type="NCBI Taxonomy" id="3074453"/>
    <lineage>
        <taxon>Bacteria</taxon>
        <taxon>Pseudomonadati</taxon>
        <taxon>Campylobacterota</taxon>
        <taxon>Epsilonproteobacteria</taxon>
        <taxon>Campylobacterales</taxon>
        <taxon>Arcobacteraceae</taxon>
        <taxon>Arcobacter</taxon>
    </lineage>
</organism>
<reference evidence="3" key="1">
    <citation type="submission" date="2023-09" db="EMBL/GenBank/DDBJ databases">
        <title>Arcobacter tbilisiensis sp. nov. isolated from chicken meat in Tbilisi, Georgia.</title>
        <authorList>
            <person name="Matthias R."/>
            <person name="Zautner A.E."/>
        </authorList>
    </citation>
    <scope>NUCLEOTIDE SEQUENCE</scope>
    <source>
        <strain evidence="3">LEO 65</strain>
        <plasmid evidence="3">p82_LEO_65</plasmid>
    </source>
</reference>
<name>A0AA96DZE3_9BACT</name>
<keyword evidence="1" id="KW-0812">Transmembrane</keyword>
<keyword evidence="1" id="KW-0472">Membrane</keyword>
<geneLocation type="plasmid" evidence="3">
    <name>p82_LEO_65</name>
</geneLocation>